<proteinExistence type="predicted"/>
<feature type="region of interest" description="Disordered" evidence="1">
    <location>
        <begin position="109"/>
        <end position="136"/>
    </location>
</feature>
<evidence type="ECO:0000256" key="1">
    <source>
        <dbReference type="SAM" id="MobiDB-lite"/>
    </source>
</evidence>
<keyword evidence="4" id="KW-1185">Reference proteome</keyword>
<evidence type="ECO:0000313" key="2">
    <source>
        <dbReference type="EMBL" id="KAG6636235.1"/>
    </source>
</evidence>
<dbReference type="PANTHER" id="PTHR35998">
    <property type="entry name" value="OS02G0127900 PROTEIN"/>
    <property type="match status" value="1"/>
</dbReference>
<accession>A0A8T1P0M5</accession>
<dbReference type="EMBL" id="CM031819">
    <property type="protein sequence ID" value="KAG6636235.1"/>
    <property type="molecule type" value="Genomic_DNA"/>
</dbReference>
<feature type="compositionally biased region" description="Polar residues" evidence="1">
    <location>
        <begin position="109"/>
        <end position="122"/>
    </location>
</feature>
<dbReference type="EMBL" id="CM031835">
    <property type="protein sequence ID" value="KAG6687880.1"/>
    <property type="molecule type" value="Genomic_DNA"/>
</dbReference>
<dbReference type="AlphaFoldDB" id="A0A8T1P0M5"/>
<dbReference type="Proteomes" id="UP000811609">
    <property type="component" value="Chromosome 11"/>
</dbReference>
<name>A0A8T1P0M5_CARIL</name>
<reference evidence="3" key="2">
    <citation type="submission" date="2021-01" db="EMBL/GenBank/DDBJ databases">
        <authorList>
            <person name="Lovell J.T."/>
            <person name="Bentley N."/>
            <person name="Bhattarai G."/>
            <person name="Jenkins J.W."/>
            <person name="Sreedasyam A."/>
            <person name="Alarcon Y."/>
            <person name="Bock C."/>
            <person name="Boston L."/>
            <person name="Carlson J."/>
            <person name="Cervantes K."/>
            <person name="Clermont K."/>
            <person name="Krom N."/>
            <person name="Kubenka K."/>
            <person name="Mamidi S."/>
            <person name="Mattison C."/>
            <person name="Monteros M."/>
            <person name="Pisani C."/>
            <person name="Plott C."/>
            <person name="Rajasekar S."/>
            <person name="Rhein H.S."/>
            <person name="Rohla C."/>
            <person name="Song M."/>
            <person name="Hilaire R.S."/>
            <person name="Shu S."/>
            <person name="Wells L."/>
            <person name="Wang X."/>
            <person name="Webber J."/>
            <person name="Heerema R.J."/>
            <person name="Klein P."/>
            <person name="Conner P."/>
            <person name="Grauke L."/>
            <person name="Grimwood J."/>
            <person name="Schmutz J."/>
            <person name="Randall J.J."/>
        </authorList>
    </citation>
    <scope>NUCLEOTIDE SEQUENCE</scope>
    <source>
        <tissue evidence="3">Leaf</tissue>
    </source>
</reference>
<sequence>MVLWEITLATAYFLGLKRTYRLALKIQRKVISPKHPKIRQFLHRRTRAVFNVAVKVHHNIQERDIEVGRNVGNWILRWLDRMKPSAQIRGPCPGEPSDGARSGLRMTKQVDNSNLKPPVENQTSRKQDSGRHLFTSSRNIFPKPFPTISMMVRLPKPAGTMTQCRHFSGMGVLRSDYSRGWSEGGLRKDIMQWMLQN</sequence>
<comment type="caution">
    <text evidence="2">The sequence shown here is derived from an EMBL/GenBank/DDBJ whole genome shotgun (WGS) entry which is preliminary data.</text>
</comment>
<evidence type="ECO:0000313" key="4">
    <source>
        <dbReference type="Proteomes" id="UP000811609"/>
    </source>
</evidence>
<organism evidence="2 4">
    <name type="scientific">Carya illinoinensis</name>
    <name type="common">Pecan</name>
    <dbReference type="NCBI Taxonomy" id="32201"/>
    <lineage>
        <taxon>Eukaryota</taxon>
        <taxon>Viridiplantae</taxon>
        <taxon>Streptophyta</taxon>
        <taxon>Embryophyta</taxon>
        <taxon>Tracheophyta</taxon>
        <taxon>Spermatophyta</taxon>
        <taxon>Magnoliopsida</taxon>
        <taxon>eudicotyledons</taxon>
        <taxon>Gunneridae</taxon>
        <taxon>Pentapetalae</taxon>
        <taxon>rosids</taxon>
        <taxon>fabids</taxon>
        <taxon>Fagales</taxon>
        <taxon>Juglandaceae</taxon>
        <taxon>Carya</taxon>
    </lineage>
</organism>
<gene>
    <name evidence="2" type="ORF">CIPAW_11G097400</name>
    <name evidence="3" type="ORF">I3842_11G096900</name>
</gene>
<evidence type="ECO:0000313" key="3">
    <source>
        <dbReference type="EMBL" id="KAG6687880.1"/>
    </source>
</evidence>
<protein>
    <submittedName>
        <fullName evidence="2">Uncharacterized protein</fullName>
    </submittedName>
</protein>
<dbReference type="PANTHER" id="PTHR35998:SF1">
    <property type="entry name" value="OS02G0127900 PROTEIN"/>
    <property type="match status" value="1"/>
</dbReference>
<dbReference type="Proteomes" id="UP000811246">
    <property type="component" value="Chromosome 11"/>
</dbReference>
<reference evidence="2" key="1">
    <citation type="submission" date="2020-12" db="EMBL/GenBank/DDBJ databases">
        <title>WGS assembly of Carya illinoinensis cv. Pawnee.</title>
        <authorList>
            <person name="Platts A."/>
            <person name="Shu S."/>
            <person name="Wright S."/>
            <person name="Barry K."/>
            <person name="Edger P."/>
            <person name="Pires J.C."/>
            <person name="Schmutz J."/>
        </authorList>
    </citation>
    <scope>NUCLEOTIDE SEQUENCE</scope>
    <source>
        <tissue evidence="2">Leaf</tissue>
    </source>
</reference>